<sequence length="1166" mass="126456">MASVKRVLVIAGSDSSGGAGLEADQKVIAAHGCYAMTATTALTVQNTLGVEDIHQIPSEFVRKQIDACASDIGIDVVKTGMLASASNISMVAEVFQQLKIPFSVVDPVMASTSGAVLLPHDAIKTMCDQLLPLTDLLTPNIPEAQLILKEAGRGEMEIHSLDDMKRLAKAVQQLGPKNVLLKGGHSPLDKGYQVPKDDADRLLIVDVLCCGDSISTMESRYQKSRNTHGTGCSLASAIACNVSLGLDLEHAVRAAGRYVAAGIETSPNLGKGSGPLNHFHSIRTMPFPPNRFLEWLLDRSDVSEVWRKYTHHAFVNQMGDGTLPPKRFNHYMVQDYLYLIQFARANALAAYKVKTLDDIAASASIVMHIHHETKLHLAECSDFGISKEEIEKAEEDQATTAYSRYILDVGQSEDWLALQMAMLPCLIGYHLIAQRLHSEQDPKKPKEANRYRRWIDNYVAEDYTEAVKKGKKLIEKHILSQSPERIEELVKVFLHATKMEIGFWDMGLGKYSPTLSSHVQCSSGRSTIKCLKLRPLDREGLGKKGFTGPANENAPVGIRLAALARKMLAVAVAFARHFPGSFLQQPLQQSLQNPSNMSYGGGYGGGGGGYGGGRGGGGGGYGGGHGYDNAGYGHSSQGYSGSRYDRGGSNGYSNGGSNGYSGGGGGGGYGGGGYGGGGGGYGGGGDRMSNLGAGLKTQNWDLDSLPKFEKSFYKEDPAVAARSQADVDAFRKEHQIAVQGSNVPKPVETFDEAGFPGYVMNEVKAQGFAKPTAIQSQGWPMALSGRDVVGIAETGSGKTLTYCLPAIVHINAQPLLSPGDGPIVLILAPTRELAVQIQEEVSKFGKSSRIRNTCVYGGVPKGGQIRDLARGVEVCIATPGRLIDMLESGKTNLRRVTYLVLDEADRMLDMGFEPQIRKIIGQIRPDRQTCMWSATWPKEVRQLASDYQSDFIQVNIGSMDLSANHRITQVVEVVSEFEKRDKMIKHLERIMEDKSSKVLLFTGTKRVADEITRFLRQDGWPALSIHGDKQQNERDWVLNEFKTGKSPIMVATDVASRGIDVRNITHVINYDYPNNSEDYIHRIGRTARAGTTGTAITLFTTDNAKQARDLVNVLQEAKQQIDPRLQEMVRYGGGGGGRGWGGGRGRGGGRGYHNANSAPMGRNSRW</sequence>
<keyword evidence="2" id="KW-1185">Reference proteome</keyword>
<accession>A0ACC3S2M0</accession>
<name>A0ACC3S2M0_9PEZI</name>
<keyword evidence="1" id="KW-0547">Nucleotide-binding</keyword>
<gene>
    <name evidence="1" type="primary">DBP2</name>
    <name evidence="1" type="ORF">M8818_007678</name>
</gene>
<dbReference type="Proteomes" id="UP001320706">
    <property type="component" value="Unassembled WGS sequence"/>
</dbReference>
<comment type="caution">
    <text evidence="1">The sequence shown here is derived from an EMBL/GenBank/DDBJ whole genome shotgun (WGS) entry which is preliminary data.</text>
</comment>
<reference evidence="1" key="1">
    <citation type="submission" date="2024-02" db="EMBL/GenBank/DDBJ databases">
        <title>Metagenome Assembled Genome of Zalaria obscura JY119.</title>
        <authorList>
            <person name="Vighnesh L."/>
            <person name="Jagadeeshwari U."/>
            <person name="Venkata Ramana C."/>
            <person name="Sasikala C."/>
        </authorList>
    </citation>
    <scope>NUCLEOTIDE SEQUENCE</scope>
    <source>
        <strain evidence="1">JY119</strain>
    </source>
</reference>
<dbReference type="EC" id="3.6.4.13" evidence="1"/>
<protein>
    <submittedName>
        <fullName evidence="1">ATP-dependent RNA helicase dbp2</fullName>
        <ecNumber evidence="1">3.6.4.13</ecNumber>
    </submittedName>
</protein>
<proteinExistence type="predicted"/>
<keyword evidence="1" id="KW-0067">ATP-binding</keyword>
<keyword evidence="1" id="KW-0347">Helicase</keyword>
<dbReference type="EMBL" id="JAMKPW020000044">
    <property type="protein sequence ID" value="KAK8192508.1"/>
    <property type="molecule type" value="Genomic_DNA"/>
</dbReference>
<evidence type="ECO:0000313" key="2">
    <source>
        <dbReference type="Proteomes" id="UP001320706"/>
    </source>
</evidence>
<keyword evidence="1" id="KW-0378">Hydrolase</keyword>
<organism evidence="1 2">
    <name type="scientific">Zalaria obscura</name>
    <dbReference type="NCBI Taxonomy" id="2024903"/>
    <lineage>
        <taxon>Eukaryota</taxon>
        <taxon>Fungi</taxon>
        <taxon>Dikarya</taxon>
        <taxon>Ascomycota</taxon>
        <taxon>Pezizomycotina</taxon>
        <taxon>Dothideomycetes</taxon>
        <taxon>Dothideomycetidae</taxon>
        <taxon>Dothideales</taxon>
        <taxon>Zalariaceae</taxon>
        <taxon>Zalaria</taxon>
    </lineage>
</organism>
<evidence type="ECO:0000313" key="1">
    <source>
        <dbReference type="EMBL" id="KAK8192508.1"/>
    </source>
</evidence>